<dbReference type="SUPFAM" id="SSF81301">
    <property type="entry name" value="Nucleotidyltransferase"/>
    <property type="match status" value="1"/>
</dbReference>
<dbReference type="OrthoDB" id="9805698at2"/>
<evidence type="ECO:0000256" key="6">
    <source>
        <dbReference type="ARBA" id="ARBA00022741"/>
    </source>
</evidence>
<dbReference type="Gene3D" id="1.10.3090.10">
    <property type="entry name" value="cca-adding enzyme, domain 2"/>
    <property type="match status" value="1"/>
</dbReference>
<dbReference type="PANTHER" id="PTHR46173:SF1">
    <property type="entry name" value="CCA TRNA NUCLEOTIDYLTRANSFERASE 1, MITOCHONDRIAL"/>
    <property type="match status" value="1"/>
</dbReference>
<dbReference type="InterPro" id="IPR032810">
    <property type="entry name" value="CCA-adding_enz_C"/>
</dbReference>
<evidence type="ECO:0000259" key="10">
    <source>
        <dbReference type="Pfam" id="PF01743"/>
    </source>
</evidence>
<dbReference type="CDD" id="cd05398">
    <property type="entry name" value="NT_ClassII-CCAase"/>
    <property type="match status" value="1"/>
</dbReference>
<evidence type="ECO:0000256" key="3">
    <source>
        <dbReference type="ARBA" id="ARBA00022694"/>
    </source>
</evidence>
<accession>A0A385PYI5</accession>
<evidence type="ECO:0000256" key="9">
    <source>
        <dbReference type="RuleBase" id="RU003953"/>
    </source>
</evidence>
<dbReference type="GO" id="GO:0046872">
    <property type="term" value="F:metal ion binding"/>
    <property type="evidence" value="ECO:0007669"/>
    <property type="project" value="UniProtKB-KW"/>
</dbReference>
<dbReference type="PANTHER" id="PTHR46173">
    <property type="entry name" value="CCA TRNA NUCLEOTIDYLTRANSFERASE 1, MITOCHONDRIAL"/>
    <property type="match status" value="1"/>
</dbReference>
<evidence type="ECO:0000313" key="13">
    <source>
        <dbReference type="EMBL" id="AYA99006.1"/>
    </source>
</evidence>
<dbReference type="RefSeq" id="WP_111525176.1">
    <property type="nucleotide sequence ID" value="NZ_CP032364.1"/>
</dbReference>
<dbReference type="InterPro" id="IPR002646">
    <property type="entry name" value="PolA_pol_head_dom"/>
</dbReference>
<dbReference type="NCBIfam" id="NF009814">
    <property type="entry name" value="PRK13299.1"/>
    <property type="match status" value="1"/>
</dbReference>
<gene>
    <name evidence="13" type="ORF">D4A81_03130</name>
</gene>
<evidence type="ECO:0000256" key="4">
    <source>
        <dbReference type="ARBA" id="ARBA00022695"/>
    </source>
</evidence>
<keyword evidence="3" id="KW-0819">tRNA processing</keyword>
<dbReference type="GO" id="GO:0004810">
    <property type="term" value="F:CCA tRNA nucleotidyltransferase activity"/>
    <property type="evidence" value="ECO:0007669"/>
    <property type="project" value="UniProtKB-EC"/>
</dbReference>
<evidence type="ECO:0000313" key="14">
    <source>
        <dbReference type="Proteomes" id="UP000265562"/>
    </source>
</evidence>
<keyword evidence="6" id="KW-0547">Nucleotide-binding</keyword>
<dbReference type="GO" id="GO:0008033">
    <property type="term" value="P:tRNA processing"/>
    <property type="evidence" value="ECO:0007669"/>
    <property type="project" value="UniProtKB-KW"/>
</dbReference>
<comment type="similarity">
    <text evidence="9">Belongs to the tRNA nucleotidyltransferase/poly(A) polymerase family.</text>
</comment>
<feature type="domain" description="tRNA nucleotidyltransferase/poly(A) polymerase RNA and SrmB- binding" evidence="11">
    <location>
        <begin position="170"/>
        <end position="228"/>
    </location>
</feature>
<dbReference type="GO" id="GO:0000049">
    <property type="term" value="F:tRNA binding"/>
    <property type="evidence" value="ECO:0007669"/>
    <property type="project" value="TreeGrafter"/>
</dbReference>
<dbReference type="GO" id="GO:0000166">
    <property type="term" value="F:nucleotide binding"/>
    <property type="evidence" value="ECO:0007669"/>
    <property type="project" value="UniProtKB-KW"/>
</dbReference>
<reference evidence="13 14" key="1">
    <citation type="submission" date="2018-09" db="EMBL/GenBank/DDBJ databases">
        <title>Genome sequencing of Lachnoanaerobaculum umeaense DSM 23576.</title>
        <authorList>
            <person name="Kook J.-K."/>
            <person name="Park S.-N."/>
            <person name="Lim Y.K."/>
        </authorList>
    </citation>
    <scope>NUCLEOTIDE SEQUENCE [LARGE SCALE GENOMIC DNA]</scope>
    <source>
        <strain evidence="14">DSM 23576 \ CCUG 58757</strain>
    </source>
</reference>
<name>A0A385PYI5_9FIRM</name>
<dbReference type="InterPro" id="IPR050264">
    <property type="entry name" value="Bact_CCA-adding_enz_type3_sf"/>
</dbReference>
<evidence type="ECO:0000256" key="7">
    <source>
        <dbReference type="ARBA" id="ARBA00022842"/>
    </source>
</evidence>
<evidence type="ECO:0000259" key="12">
    <source>
        <dbReference type="Pfam" id="PF13735"/>
    </source>
</evidence>
<dbReference type="InterPro" id="IPR032828">
    <property type="entry name" value="PolyA_RNA-bd"/>
</dbReference>
<evidence type="ECO:0000259" key="11">
    <source>
        <dbReference type="Pfam" id="PF12627"/>
    </source>
</evidence>
<evidence type="ECO:0000256" key="8">
    <source>
        <dbReference type="ARBA" id="ARBA00022884"/>
    </source>
</evidence>
<dbReference type="EC" id="2.7.7.72" evidence="13"/>
<protein>
    <submittedName>
        <fullName evidence="13">CCA tRNA nucleotidyltransferase</fullName>
        <ecNumber evidence="13">2.7.7.72</ecNumber>
    </submittedName>
</protein>
<evidence type="ECO:0000256" key="2">
    <source>
        <dbReference type="ARBA" id="ARBA00022679"/>
    </source>
</evidence>
<sequence length="404" mass="46546">MIIDLPKNVEKIIERLEENGFEGFAVGGCVRDSLLQKTPTDWDITTNALPNEMKKIFKKTFDTGIAHGTITVLMDGIGYELTTYRIDGNYSDGRHPDTVSFSRNLSEDLCRRDFTINAMAYSHKRGIVDLYNGREDLDKGIIRAVGDAKKRFDEDALRMLRAIRFSSQLGFEIEESTFDAIKEKSAILSKVSKERVFVELNKTLCGDFAGNIKSIYKSGLNRYIGKEFAKLKEEFYDFYPRKLGDEKHMYWTAFLQDIKDTGSLKKIFFELKSDNATRNNTCLLVEELRLPLPESDEDIRWSLNRLGYKLFEDYLKICKSDKRKEADLPKIYAIEKSYEKIKKENHPFEINMLDITGRDLIELGIPKGPCIGDTLEYLLKIAIKDPDSNKKEKLIEKIDKNIIS</sequence>
<proteinExistence type="inferred from homology"/>
<dbReference type="EMBL" id="CP032364">
    <property type="protein sequence ID" value="AYA99006.1"/>
    <property type="molecule type" value="Genomic_DNA"/>
</dbReference>
<keyword evidence="4 13" id="KW-0548">Nucleotidyltransferase</keyword>
<feature type="domain" description="CCA-adding enzyme C-terminal" evidence="12">
    <location>
        <begin position="248"/>
        <end position="397"/>
    </location>
</feature>
<keyword evidence="7" id="KW-0460">Magnesium</keyword>
<keyword evidence="2 9" id="KW-0808">Transferase</keyword>
<dbReference type="Pfam" id="PF13735">
    <property type="entry name" value="tRNA_NucTran2_2"/>
    <property type="match status" value="1"/>
</dbReference>
<evidence type="ECO:0000256" key="1">
    <source>
        <dbReference type="ARBA" id="ARBA00001946"/>
    </source>
</evidence>
<dbReference type="Gene3D" id="1.10.246.80">
    <property type="match status" value="1"/>
</dbReference>
<keyword evidence="5" id="KW-0479">Metal-binding</keyword>
<dbReference type="KEGG" id="lua:D4A81_03130"/>
<dbReference type="AlphaFoldDB" id="A0A385PYI5"/>
<feature type="domain" description="Poly A polymerase head" evidence="10">
    <location>
        <begin position="24"/>
        <end position="143"/>
    </location>
</feature>
<organism evidence="13 14">
    <name type="scientific">Lachnoanaerobaculum umeaense</name>
    <dbReference type="NCBI Taxonomy" id="617123"/>
    <lineage>
        <taxon>Bacteria</taxon>
        <taxon>Bacillati</taxon>
        <taxon>Bacillota</taxon>
        <taxon>Clostridia</taxon>
        <taxon>Lachnospirales</taxon>
        <taxon>Lachnospiraceae</taxon>
        <taxon>Lachnoanaerobaculum</taxon>
    </lineage>
</organism>
<evidence type="ECO:0000256" key="5">
    <source>
        <dbReference type="ARBA" id="ARBA00022723"/>
    </source>
</evidence>
<keyword evidence="8 9" id="KW-0694">RNA-binding</keyword>
<dbReference type="Pfam" id="PF01743">
    <property type="entry name" value="PolyA_pol"/>
    <property type="match status" value="1"/>
</dbReference>
<dbReference type="Proteomes" id="UP000265562">
    <property type="component" value="Chromosome"/>
</dbReference>
<dbReference type="InterPro" id="IPR043519">
    <property type="entry name" value="NT_sf"/>
</dbReference>
<dbReference type="SUPFAM" id="SSF81891">
    <property type="entry name" value="Poly A polymerase C-terminal region-like"/>
    <property type="match status" value="1"/>
</dbReference>
<dbReference type="Pfam" id="PF12627">
    <property type="entry name" value="PolyA_pol_RNAbd"/>
    <property type="match status" value="1"/>
</dbReference>
<keyword evidence="14" id="KW-1185">Reference proteome</keyword>
<comment type="cofactor">
    <cofactor evidence="1">
        <name>Mg(2+)</name>
        <dbReference type="ChEBI" id="CHEBI:18420"/>
    </cofactor>
</comment>
<dbReference type="Gene3D" id="3.30.460.10">
    <property type="entry name" value="Beta Polymerase, domain 2"/>
    <property type="match status" value="1"/>
</dbReference>